<feature type="transmembrane region" description="Helical" evidence="5">
    <location>
        <begin position="137"/>
        <end position="156"/>
    </location>
</feature>
<feature type="transmembrane region" description="Helical" evidence="5">
    <location>
        <begin position="286"/>
        <end position="309"/>
    </location>
</feature>
<feature type="transmembrane region" description="Helical" evidence="5">
    <location>
        <begin position="242"/>
        <end position="266"/>
    </location>
</feature>
<keyword evidence="3 5" id="KW-1133">Transmembrane helix</keyword>
<feature type="transmembrane region" description="Helical" evidence="5">
    <location>
        <begin position="201"/>
        <end position="221"/>
    </location>
</feature>
<keyword evidence="4 5" id="KW-0472">Membrane</keyword>
<name>A0A7S0DKP0_9EUKA</name>
<proteinExistence type="predicted"/>
<evidence type="ECO:0000256" key="2">
    <source>
        <dbReference type="ARBA" id="ARBA00022692"/>
    </source>
</evidence>
<evidence type="ECO:0000259" key="6">
    <source>
        <dbReference type="Pfam" id="PF01490"/>
    </source>
</evidence>
<feature type="transmembrane region" description="Helical" evidence="5">
    <location>
        <begin position="341"/>
        <end position="358"/>
    </location>
</feature>
<feature type="transmembrane region" description="Helical" evidence="5">
    <location>
        <begin position="364"/>
        <end position="386"/>
    </location>
</feature>
<dbReference type="InterPro" id="IPR013057">
    <property type="entry name" value="AA_transpt_TM"/>
</dbReference>
<dbReference type="AlphaFoldDB" id="A0A7S0DKP0"/>
<feature type="domain" description="Amino acid transporter transmembrane" evidence="6">
    <location>
        <begin position="20"/>
        <end position="392"/>
    </location>
</feature>
<feature type="transmembrane region" description="Helical" evidence="5">
    <location>
        <begin position="95"/>
        <end position="117"/>
    </location>
</feature>
<dbReference type="PANTHER" id="PTHR22950:SF652">
    <property type="entry name" value="TRANSMEMBRANE AMINO ACID TRANSPORTER FAMILY PROTEIN"/>
    <property type="match status" value="1"/>
</dbReference>
<evidence type="ECO:0000256" key="5">
    <source>
        <dbReference type="SAM" id="Phobius"/>
    </source>
</evidence>
<evidence type="ECO:0000256" key="4">
    <source>
        <dbReference type="ARBA" id="ARBA00023136"/>
    </source>
</evidence>
<reference evidence="7" key="1">
    <citation type="submission" date="2021-01" db="EMBL/GenBank/DDBJ databases">
        <authorList>
            <person name="Corre E."/>
            <person name="Pelletier E."/>
            <person name="Niang G."/>
            <person name="Scheremetjew M."/>
            <person name="Finn R."/>
            <person name="Kale V."/>
            <person name="Holt S."/>
            <person name="Cochrane G."/>
            <person name="Meng A."/>
            <person name="Brown T."/>
            <person name="Cohen L."/>
        </authorList>
    </citation>
    <scope>NUCLEOTIDE SEQUENCE</scope>
    <source>
        <strain evidence="7">CCMP2058</strain>
    </source>
</reference>
<sequence length="434" mass="47489">MRAARSGLLTGNAPKEKVEASLPSSIFNMTNMIIGAGVLALPYAFRAAGVLPAICICISVWIASSYSFVLLARCAEELQEFSYKDVATRTYGPDAAQFSEAAILIYTIGNLIGRQIILGDLLPPLVQVLMGIDSIFAQRWVVLSVVTGVILIPVSLSPYIDSLKWSSVFGLVCMCYVVLLFVGLFSRGFQLGMVNPMEARAAHSSFLSLMAFPLLVVSFTAHYNTMDMYWELKSRSIDKMRFVVSISTGICLAVYLLVGLTGYFLFMDKTEPNILVNLWVDREHPPHILISTAFAAISLAVSFSFPLVCHGARNSIKKLFFFHRGGEIYDDGRDTEHTEHVCITLAVVMTSLIIGLYIPDIGVIFAFMGSTVGVTFVYILPGLFYLKIVDSRRSRYVDDSFFGEKFGPTALIAFGGGIGVMGTIATSLHTAGFI</sequence>
<feature type="transmembrane region" description="Helical" evidence="5">
    <location>
        <begin position="168"/>
        <end position="189"/>
    </location>
</feature>
<dbReference type="GO" id="GO:0015179">
    <property type="term" value="F:L-amino acid transmembrane transporter activity"/>
    <property type="evidence" value="ECO:0007669"/>
    <property type="project" value="TreeGrafter"/>
</dbReference>
<dbReference type="Pfam" id="PF01490">
    <property type="entry name" value="Aa_trans"/>
    <property type="match status" value="1"/>
</dbReference>
<organism evidence="7">
    <name type="scientific">Amorphochlora amoebiformis</name>
    <dbReference type="NCBI Taxonomy" id="1561963"/>
    <lineage>
        <taxon>Eukaryota</taxon>
        <taxon>Sar</taxon>
        <taxon>Rhizaria</taxon>
        <taxon>Cercozoa</taxon>
        <taxon>Chlorarachniophyceae</taxon>
        <taxon>Amorphochlora</taxon>
    </lineage>
</organism>
<feature type="transmembrane region" description="Helical" evidence="5">
    <location>
        <begin position="51"/>
        <end position="74"/>
    </location>
</feature>
<gene>
    <name evidence="7" type="ORF">LAMO00422_LOCUS16913</name>
</gene>
<dbReference type="EMBL" id="HBEM01024897">
    <property type="protein sequence ID" value="CAD8457962.1"/>
    <property type="molecule type" value="Transcribed_RNA"/>
</dbReference>
<comment type="subcellular location">
    <subcellularLocation>
        <location evidence="1">Membrane</location>
        <topology evidence="1">Multi-pass membrane protein</topology>
    </subcellularLocation>
</comment>
<evidence type="ECO:0000256" key="1">
    <source>
        <dbReference type="ARBA" id="ARBA00004141"/>
    </source>
</evidence>
<evidence type="ECO:0000313" key="7">
    <source>
        <dbReference type="EMBL" id="CAD8457962.1"/>
    </source>
</evidence>
<dbReference type="GO" id="GO:0016020">
    <property type="term" value="C:membrane"/>
    <property type="evidence" value="ECO:0007669"/>
    <property type="project" value="UniProtKB-SubCell"/>
</dbReference>
<feature type="transmembrane region" description="Helical" evidence="5">
    <location>
        <begin position="406"/>
        <end position="428"/>
    </location>
</feature>
<accession>A0A7S0DKP0</accession>
<feature type="transmembrane region" description="Helical" evidence="5">
    <location>
        <begin position="25"/>
        <end position="45"/>
    </location>
</feature>
<keyword evidence="2 5" id="KW-0812">Transmembrane</keyword>
<evidence type="ECO:0000256" key="3">
    <source>
        <dbReference type="ARBA" id="ARBA00022989"/>
    </source>
</evidence>
<protein>
    <recommendedName>
        <fullName evidence="6">Amino acid transporter transmembrane domain-containing protein</fullName>
    </recommendedName>
</protein>
<dbReference type="PANTHER" id="PTHR22950">
    <property type="entry name" value="AMINO ACID TRANSPORTER"/>
    <property type="match status" value="1"/>
</dbReference>